<evidence type="ECO:0000256" key="4">
    <source>
        <dbReference type="ARBA" id="ARBA00012950"/>
    </source>
</evidence>
<dbReference type="GO" id="GO:0043998">
    <property type="term" value="F:histone H2A acetyltransferase activity"/>
    <property type="evidence" value="ECO:0007669"/>
    <property type="project" value="InterPro"/>
</dbReference>
<dbReference type="GO" id="GO:0005634">
    <property type="term" value="C:nucleus"/>
    <property type="evidence" value="ECO:0007669"/>
    <property type="project" value="UniProtKB-SubCell"/>
</dbReference>
<gene>
    <name evidence="14" type="ORF">NPX13_g8063</name>
</gene>
<keyword evidence="7" id="KW-0808">Transferase</keyword>
<accession>A0A9W8N9B2</accession>
<dbReference type="Pfam" id="PF00583">
    <property type="entry name" value="Acetyltransf_1"/>
    <property type="match status" value="1"/>
</dbReference>
<dbReference type="AlphaFoldDB" id="A0A9W8N9B2"/>
<name>A0A9W8N9B2_9PEZI</name>
<evidence type="ECO:0000313" key="15">
    <source>
        <dbReference type="Proteomes" id="UP001148614"/>
    </source>
</evidence>
<keyword evidence="6" id="KW-0963">Cytoplasm</keyword>
<reference evidence="14" key="1">
    <citation type="submission" date="2022-07" db="EMBL/GenBank/DDBJ databases">
        <title>Genome Sequence of Xylaria arbuscula.</title>
        <authorList>
            <person name="Buettner E."/>
        </authorList>
    </citation>
    <scope>NUCLEOTIDE SEQUENCE</scope>
    <source>
        <strain evidence="14">VT107</strain>
    </source>
</reference>
<dbReference type="Gene3D" id="3.40.630.30">
    <property type="match status" value="1"/>
</dbReference>
<feature type="region of interest" description="Disordered" evidence="12">
    <location>
        <begin position="173"/>
        <end position="200"/>
    </location>
</feature>
<dbReference type="EMBL" id="JANPWZ010001701">
    <property type="protein sequence ID" value="KAJ3563836.1"/>
    <property type="molecule type" value="Genomic_DNA"/>
</dbReference>
<keyword evidence="8" id="KW-0539">Nucleus</keyword>
<dbReference type="PROSITE" id="PS51186">
    <property type="entry name" value="GNAT"/>
    <property type="match status" value="1"/>
</dbReference>
<feature type="domain" description="N-acetyltransferase" evidence="13">
    <location>
        <begin position="30"/>
        <end position="181"/>
    </location>
</feature>
<evidence type="ECO:0000259" key="13">
    <source>
        <dbReference type="PROSITE" id="PS51186"/>
    </source>
</evidence>
<proteinExistence type="inferred from homology"/>
<evidence type="ECO:0000256" key="5">
    <source>
        <dbReference type="ARBA" id="ARBA00015043"/>
    </source>
</evidence>
<keyword evidence="15" id="KW-1185">Reference proteome</keyword>
<protein>
    <recommendedName>
        <fullName evidence="5">N-alpha-acetyltransferase 40</fullName>
        <ecNumber evidence="4">2.3.1.257</ecNumber>
    </recommendedName>
</protein>
<dbReference type="GO" id="GO:0005737">
    <property type="term" value="C:cytoplasm"/>
    <property type="evidence" value="ECO:0007669"/>
    <property type="project" value="UniProtKB-SubCell"/>
</dbReference>
<evidence type="ECO:0000256" key="9">
    <source>
        <dbReference type="ARBA" id="ARBA00023315"/>
    </source>
</evidence>
<comment type="subcellular location">
    <subcellularLocation>
        <location evidence="2">Cytoplasm</location>
    </subcellularLocation>
    <subcellularLocation>
        <location evidence="1">Nucleus</location>
    </subcellularLocation>
</comment>
<dbReference type="Proteomes" id="UP001148614">
    <property type="component" value="Unassembled WGS sequence"/>
</dbReference>
<dbReference type="InterPro" id="IPR039949">
    <property type="entry name" value="NAA40"/>
</dbReference>
<dbReference type="GO" id="GO:0010485">
    <property type="term" value="F:histone H4 acetyltransferase activity"/>
    <property type="evidence" value="ECO:0007669"/>
    <property type="project" value="InterPro"/>
</dbReference>
<dbReference type="InterPro" id="IPR006461">
    <property type="entry name" value="PLAC_motif_containing"/>
</dbReference>
<evidence type="ECO:0000256" key="11">
    <source>
        <dbReference type="ARBA" id="ARBA00049524"/>
    </source>
</evidence>
<comment type="caution">
    <text evidence="14">The sequence shown here is derived from an EMBL/GenBank/DDBJ whole genome shotgun (WGS) entry which is preliminary data.</text>
</comment>
<comment type="similarity">
    <text evidence="3">Belongs to the acetyltransferase family. NAA40 subfamily.</text>
</comment>
<dbReference type="SUPFAM" id="SSF55729">
    <property type="entry name" value="Acyl-CoA N-acyltransferases (Nat)"/>
    <property type="match status" value="1"/>
</dbReference>
<sequence>MSQIETGGSDPSWTSWSHPITQAKYSLSLVNARRMSSEDLDACYHLIEETSRADYEASTTGWKPGKKIAEMKSPELRYILVKNEEGVVRGFTSLMPTYEEGEPVVYCYEIHLTPELRRTGLARLLMSSLENVASRTPPIKKVMLTCFLSNQGALNFYKSAGFIKDPISPVPKKLSGRTDLESTTRPYSSPTDDDQSRLPNPRWTLLKREQIRARFAIPGEPLDDYWISYWCQCCAIIQHDNEVARRMPKPLDLLKEQPLPIPEMSITLLLIPKYT</sequence>
<dbReference type="GO" id="GO:1990189">
    <property type="term" value="F:protein N-terminal-serine acetyltransferase activity"/>
    <property type="evidence" value="ECO:0007669"/>
    <property type="project" value="UniProtKB-EC"/>
</dbReference>
<dbReference type="InterPro" id="IPR000182">
    <property type="entry name" value="GNAT_dom"/>
</dbReference>
<keyword evidence="9" id="KW-0012">Acyltransferase</keyword>
<dbReference type="EC" id="2.3.1.257" evidence="4"/>
<evidence type="ECO:0000256" key="3">
    <source>
        <dbReference type="ARBA" id="ARBA00008870"/>
    </source>
</evidence>
<dbReference type="Pfam" id="PF04749">
    <property type="entry name" value="PLAC8"/>
    <property type="match status" value="1"/>
</dbReference>
<dbReference type="PANTHER" id="PTHR20531">
    <property type="entry name" value="N-ALPHA-ACETYLTRANSFERASE 40"/>
    <property type="match status" value="1"/>
</dbReference>
<evidence type="ECO:0000256" key="7">
    <source>
        <dbReference type="ARBA" id="ARBA00022679"/>
    </source>
</evidence>
<organism evidence="14 15">
    <name type="scientific">Xylaria arbuscula</name>
    <dbReference type="NCBI Taxonomy" id="114810"/>
    <lineage>
        <taxon>Eukaryota</taxon>
        <taxon>Fungi</taxon>
        <taxon>Dikarya</taxon>
        <taxon>Ascomycota</taxon>
        <taxon>Pezizomycotina</taxon>
        <taxon>Sordariomycetes</taxon>
        <taxon>Xylariomycetidae</taxon>
        <taxon>Xylariales</taxon>
        <taxon>Xylariaceae</taxon>
        <taxon>Xylaria</taxon>
    </lineage>
</organism>
<evidence type="ECO:0000256" key="1">
    <source>
        <dbReference type="ARBA" id="ARBA00004123"/>
    </source>
</evidence>
<evidence type="ECO:0000256" key="2">
    <source>
        <dbReference type="ARBA" id="ARBA00004496"/>
    </source>
</evidence>
<evidence type="ECO:0000256" key="12">
    <source>
        <dbReference type="SAM" id="MobiDB-lite"/>
    </source>
</evidence>
<evidence type="ECO:0000256" key="8">
    <source>
        <dbReference type="ARBA" id="ARBA00023242"/>
    </source>
</evidence>
<evidence type="ECO:0000256" key="10">
    <source>
        <dbReference type="ARBA" id="ARBA00047821"/>
    </source>
</evidence>
<dbReference type="VEuPathDB" id="FungiDB:F4678DRAFT_456112"/>
<dbReference type="InterPro" id="IPR016181">
    <property type="entry name" value="Acyl_CoA_acyltransferase"/>
</dbReference>
<evidence type="ECO:0000313" key="14">
    <source>
        <dbReference type="EMBL" id="KAJ3563836.1"/>
    </source>
</evidence>
<comment type="catalytic activity">
    <reaction evidence="11">
        <text>N-terminal L-seryl-[histone H4] + acetyl-CoA = N-terminal N(alpha)-acetyl-L-seryl-[histone H4] + CoA + H(+)</text>
        <dbReference type="Rhea" id="RHEA:50596"/>
        <dbReference type="Rhea" id="RHEA-COMP:12740"/>
        <dbReference type="Rhea" id="RHEA-COMP:12743"/>
        <dbReference type="ChEBI" id="CHEBI:15378"/>
        <dbReference type="ChEBI" id="CHEBI:57287"/>
        <dbReference type="ChEBI" id="CHEBI:57288"/>
        <dbReference type="ChEBI" id="CHEBI:64738"/>
        <dbReference type="ChEBI" id="CHEBI:83690"/>
        <dbReference type="EC" id="2.3.1.257"/>
    </reaction>
</comment>
<comment type="catalytic activity">
    <reaction evidence="10">
        <text>N-terminal L-seryl-[histone H2A] + acetyl-CoA = N-terminal N(alpha)-acetyl-L-seryl-[histone H2A] + CoA + H(+)</text>
        <dbReference type="Rhea" id="RHEA:50600"/>
        <dbReference type="Rhea" id="RHEA-COMP:12742"/>
        <dbReference type="Rhea" id="RHEA-COMP:12744"/>
        <dbReference type="ChEBI" id="CHEBI:15378"/>
        <dbReference type="ChEBI" id="CHEBI:57287"/>
        <dbReference type="ChEBI" id="CHEBI:57288"/>
        <dbReference type="ChEBI" id="CHEBI:64738"/>
        <dbReference type="ChEBI" id="CHEBI:83690"/>
        <dbReference type="EC" id="2.3.1.257"/>
    </reaction>
</comment>
<dbReference type="CDD" id="cd04301">
    <property type="entry name" value="NAT_SF"/>
    <property type="match status" value="1"/>
</dbReference>
<dbReference type="VEuPathDB" id="FungiDB:F4678DRAFT_414718"/>
<evidence type="ECO:0000256" key="6">
    <source>
        <dbReference type="ARBA" id="ARBA00022490"/>
    </source>
</evidence>
<dbReference type="PANTHER" id="PTHR20531:SF1">
    <property type="entry name" value="N-ALPHA-ACETYLTRANSFERASE 40"/>
    <property type="match status" value="1"/>
</dbReference>